<reference evidence="3" key="1">
    <citation type="submission" date="2017-02" db="UniProtKB">
        <authorList>
            <consortium name="WormBaseParasite"/>
        </authorList>
    </citation>
    <scope>IDENTIFICATION</scope>
</reference>
<reference evidence="1 2" key="2">
    <citation type="submission" date="2018-11" db="EMBL/GenBank/DDBJ databases">
        <authorList>
            <consortium name="Pathogen Informatics"/>
        </authorList>
    </citation>
    <scope>NUCLEOTIDE SEQUENCE [LARGE SCALE GENOMIC DNA]</scope>
    <source>
        <strain evidence="1 2">Costa Rica</strain>
    </source>
</reference>
<dbReference type="WBParaSite" id="ACOC_0000384801-mRNA-1">
    <property type="protein sequence ID" value="ACOC_0000384801-mRNA-1"/>
    <property type="gene ID" value="ACOC_0000384801"/>
</dbReference>
<sequence>MEERARLSQASTAPPTRAVTIDRFETRLRQAQAVPFVNERLQRMNKVYGTSTLTAGKAPMKNKFTRGESGNGKRCDCLRKHLLIKQES</sequence>
<evidence type="ECO:0000313" key="2">
    <source>
        <dbReference type="Proteomes" id="UP000267027"/>
    </source>
</evidence>
<dbReference type="OrthoDB" id="5868929at2759"/>
<name>A0A0R3PHM1_ANGCS</name>
<evidence type="ECO:0000313" key="3">
    <source>
        <dbReference type="WBParaSite" id="ACOC_0000384801-mRNA-1"/>
    </source>
</evidence>
<accession>A0A0R3PHM1</accession>
<dbReference type="AlphaFoldDB" id="A0A0R3PHM1"/>
<gene>
    <name evidence="1" type="ORF">ACOC_LOCUS3849</name>
</gene>
<dbReference type="Proteomes" id="UP000267027">
    <property type="component" value="Unassembled WGS sequence"/>
</dbReference>
<keyword evidence="2" id="KW-1185">Reference proteome</keyword>
<proteinExistence type="predicted"/>
<organism evidence="3">
    <name type="scientific">Angiostrongylus costaricensis</name>
    <name type="common">Nematode worm</name>
    <dbReference type="NCBI Taxonomy" id="334426"/>
    <lineage>
        <taxon>Eukaryota</taxon>
        <taxon>Metazoa</taxon>
        <taxon>Ecdysozoa</taxon>
        <taxon>Nematoda</taxon>
        <taxon>Chromadorea</taxon>
        <taxon>Rhabditida</taxon>
        <taxon>Rhabditina</taxon>
        <taxon>Rhabditomorpha</taxon>
        <taxon>Strongyloidea</taxon>
        <taxon>Metastrongylidae</taxon>
        <taxon>Angiostrongylus</taxon>
    </lineage>
</organism>
<dbReference type="EMBL" id="UYYA01001490">
    <property type="protein sequence ID" value="VDM55434.1"/>
    <property type="molecule type" value="Genomic_DNA"/>
</dbReference>
<evidence type="ECO:0000313" key="1">
    <source>
        <dbReference type="EMBL" id="VDM55434.1"/>
    </source>
</evidence>
<protein>
    <submittedName>
        <fullName evidence="1 3">Uncharacterized protein</fullName>
    </submittedName>
</protein>